<dbReference type="OrthoDB" id="9179041at2"/>
<dbReference type="InterPro" id="IPR023772">
    <property type="entry name" value="DNA-bd_HTH_TetR-type_CS"/>
</dbReference>
<dbReference type="GO" id="GO:0003677">
    <property type="term" value="F:DNA binding"/>
    <property type="evidence" value="ECO:0007669"/>
    <property type="project" value="UniProtKB-UniRule"/>
</dbReference>
<feature type="DNA-binding region" description="H-T-H motif" evidence="2">
    <location>
        <begin position="26"/>
        <end position="45"/>
    </location>
</feature>
<sequence>MVKATRESLIKLTIKEITDHGYQNITLRGLAAEINATTGVVYSHFKSKNELFSAVTLSLSNDLASRDVYNDFSDSKATLIKILDDVIKWYETKPNLVHFFLANPSLNHVFDDNKLELPFFDLIYKHIENIHKQIGHDFNEREMYIRLWSFIYGYIMLLEQKMATTNPEFVTKTVELLINE</sequence>
<dbReference type="Proteomes" id="UP000051084">
    <property type="component" value="Unassembled WGS sequence"/>
</dbReference>
<comment type="caution">
    <text evidence="4">The sequence shown here is derived from an EMBL/GenBank/DDBJ whole genome shotgun (WGS) entry which is preliminary data.</text>
</comment>
<dbReference type="RefSeq" id="WP_054652199.1">
    <property type="nucleotide sequence ID" value="NZ_AZGC01000026.1"/>
</dbReference>
<evidence type="ECO:0000313" key="5">
    <source>
        <dbReference type="Proteomes" id="UP000051084"/>
    </source>
</evidence>
<dbReference type="InterPro" id="IPR050624">
    <property type="entry name" value="HTH-type_Tx_Regulator"/>
</dbReference>
<proteinExistence type="predicted"/>
<dbReference type="SUPFAM" id="SSF46689">
    <property type="entry name" value="Homeodomain-like"/>
    <property type="match status" value="1"/>
</dbReference>
<name>A0A0R1UVN4_9LACO</name>
<protein>
    <recommendedName>
        <fullName evidence="3">HTH tetR-type domain-containing protein</fullName>
    </recommendedName>
</protein>
<evidence type="ECO:0000259" key="3">
    <source>
        <dbReference type="PROSITE" id="PS50977"/>
    </source>
</evidence>
<dbReference type="PATRIC" id="fig|1423742.4.peg.1131"/>
<dbReference type="STRING" id="417373.GCA_001570685_00158"/>
<dbReference type="InterPro" id="IPR001647">
    <property type="entry name" value="HTH_TetR"/>
</dbReference>
<evidence type="ECO:0000256" key="1">
    <source>
        <dbReference type="ARBA" id="ARBA00023125"/>
    </source>
</evidence>
<dbReference type="AlphaFoldDB" id="A0A0R1UVN4"/>
<dbReference type="PANTHER" id="PTHR43479:SF11">
    <property type="entry name" value="ACREF_ENVCD OPERON REPRESSOR-RELATED"/>
    <property type="match status" value="1"/>
</dbReference>
<feature type="domain" description="HTH tetR-type" evidence="3">
    <location>
        <begin position="3"/>
        <end position="63"/>
    </location>
</feature>
<keyword evidence="5" id="KW-1185">Reference proteome</keyword>
<reference evidence="4 5" key="1">
    <citation type="journal article" date="2015" name="Genome Announc.">
        <title>Expanding the biotechnology potential of lactobacilli through comparative genomics of 213 strains and associated genera.</title>
        <authorList>
            <person name="Sun Z."/>
            <person name="Harris H.M."/>
            <person name="McCann A."/>
            <person name="Guo C."/>
            <person name="Argimon S."/>
            <person name="Zhang W."/>
            <person name="Yang X."/>
            <person name="Jeffery I.B."/>
            <person name="Cooney J.C."/>
            <person name="Kagawa T.F."/>
            <person name="Liu W."/>
            <person name="Song Y."/>
            <person name="Salvetti E."/>
            <person name="Wrobel A."/>
            <person name="Rasinkangas P."/>
            <person name="Parkhill J."/>
            <person name="Rea M.C."/>
            <person name="O'Sullivan O."/>
            <person name="Ritari J."/>
            <person name="Douillard F.P."/>
            <person name="Paul Ross R."/>
            <person name="Yang R."/>
            <person name="Briner A.E."/>
            <person name="Felis G.E."/>
            <person name="de Vos W.M."/>
            <person name="Barrangou R."/>
            <person name="Klaenhammer T.R."/>
            <person name="Caufield P.W."/>
            <person name="Cui Y."/>
            <person name="Zhang H."/>
            <person name="O'Toole P.W."/>
        </authorList>
    </citation>
    <scope>NUCLEOTIDE SEQUENCE [LARGE SCALE GENOMIC DNA]</scope>
    <source>
        <strain evidence="4 5">DSM 18793</strain>
    </source>
</reference>
<keyword evidence="1 2" id="KW-0238">DNA-binding</keyword>
<evidence type="ECO:0000256" key="2">
    <source>
        <dbReference type="PROSITE-ProRule" id="PRU00335"/>
    </source>
</evidence>
<evidence type="ECO:0000313" key="4">
    <source>
        <dbReference type="EMBL" id="KRL95042.1"/>
    </source>
</evidence>
<dbReference type="PROSITE" id="PS01081">
    <property type="entry name" value="HTH_TETR_1"/>
    <property type="match status" value="1"/>
</dbReference>
<organism evidence="4 5">
    <name type="scientific">Limosilactobacillus equigenerosi DSM 18793 = JCM 14505</name>
    <dbReference type="NCBI Taxonomy" id="1423742"/>
    <lineage>
        <taxon>Bacteria</taxon>
        <taxon>Bacillati</taxon>
        <taxon>Bacillota</taxon>
        <taxon>Bacilli</taxon>
        <taxon>Lactobacillales</taxon>
        <taxon>Lactobacillaceae</taxon>
        <taxon>Limosilactobacillus</taxon>
    </lineage>
</organism>
<dbReference type="Gene3D" id="1.10.357.10">
    <property type="entry name" value="Tetracycline Repressor, domain 2"/>
    <property type="match status" value="1"/>
</dbReference>
<gene>
    <name evidence="4" type="ORF">FC21_GL001089</name>
</gene>
<dbReference type="PROSITE" id="PS50977">
    <property type="entry name" value="HTH_TETR_2"/>
    <property type="match status" value="1"/>
</dbReference>
<accession>A0A0R1UVN4</accession>
<dbReference type="Pfam" id="PF00440">
    <property type="entry name" value="TetR_N"/>
    <property type="match status" value="1"/>
</dbReference>
<dbReference type="EMBL" id="AZGC01000026">
    <property type="protein sequence ID" value="KRL95042.1"/>
    <property type="molecule type" value="Genomic_DNA"/>
</dbReference>
<dbReference type="PANTHER" id="PTHR43479">
    <property type="entry name" value="ACREF/ENVCD OPERON REPRESSOR-RELATED"/>
    <property type="match status" value="1"/>
</dbReference>
<dbReference type="InterPro" id="IPR009057">
    <property type="entry name" value="Homeodomain-like_sf"/>
</dbReference>